<organism evidence="2 3">
    <name type="scientific">Flavobacterium piscis</name>
    <dbReference type="NCBI Taxonomy" id="1114874"/>
    <lineage>
        <taxon>Bacteria</taxon>
        <taxon>Pseudomonadati</taxon>
        <taxon>Bacteroidota</taxon>
        <taxon>Flavobacteriia</taxon>
        <taxon>Flavobacteriales</taxon>
        <taxon>Flavobacteriaceae</taxon>
        <taxon>Flavobacterium</taxon>
    </lineage>
</organism>
<evidence type="ECO:0000313" key="2">
    <source>
        <dbReference type="EMBL" id="OCB73642.1"/>
    </source>
</evidence>
<dbReference type="Proteomes" id="UP000093343">
    <property type="component" value="Unassembled WGS sequence"/>
</dbReference>
<sequence length="86" mass="10019">MATKKEQQNINMFREMNDIRLKAAITIVLLSCYVIVLICLLVLVCLNRPFENMKIIAVIETLLTFALPFIFRHFFPTKKNITNDSE</sequence>
<name>A0ABX2XI56_9FLAO</name>
<feature type="transmembrane region" description="Helical" evidence="1">
    <location>
        <begin position="55"/>
        <end position="75"/>
    </location>
</feature>
<evidence type="ECO:0000313" key="3">
    <source>
        <dbReference type="Proteomes" id="UP000093343"/>
    </source>
</evidence>
<evidence type="ECO:0000256" key="1">
    <source>
        <dbReference type="SAM" id="Phobius"/>
    </source>
</evidence>
<reference evidence="3" key="1">
    <citation type="submission" date="2016-03" db="EMBL/GenBank/DDBJ databases">
        <title>Draft genome sequence of Paenibacillus glacialis DSM 22343.</title>
        <authorList>
            <person name="Shin S.-K."/>
            <person name="Yi H."/>
        </authorList>
    </citation>
    <scope>NUCLEOTIDE SEQUENCE [LARGE SCALE GENOMIC DNA]</scope>
    <source>
        <strain evidence="3">CCUG 60099</strain>
    </source>
</reference>
<gene>
    <name evidence="2" type="ORF">FLP_13250</name>
</gene>
<keyword evidence="1" id="KW-1133">Transmembrane helix</keyword>
<keyword evidence="1" id="KW-0472">Membrane</keyword>
<keyword evidence="1" id="KW-0812">Transmembrane</keyword>
<keyword evidence="3" id="KW-1185">Reference proteome</keyword>
<proteinExistence type="predicted"/>
<comment type="caution">
    <text evidence="2">The sequence shown here is derived from an EMBL/GenBank/DDBJ whole genome shotgun (WGS) entry which is preliminary data.</text>
</comment>
<evidence type="ECO:0008006" key="4">
    <source>
        <dbReference type="Google" id="ProtNLM"/>
    </source>
</evidence>
<protein>
    <recommendedName>
        <fullName evidence="4">DUF2798 domain-containing protein</fullName>
    </recommendedName>
</protein>
<dbReference type="EMBL" id="LVEN01000027">
    <property type="protein sequence ID" value="OCB73642.1"/>
    <property type="molecule type" value="Genomic_DNA"/>
</dbReference>
<feature type="transmembrane region" description="Helical" evidence="1">
    <location>
        <begin position="21"/>
        <end position="43"/>
    </location>
</feature>
<accession>A0ABX2XI56</accession>